<organism evidence="2 3">
    <name type="scientific">Candidatus Segetimicrobium genomatis</name>
    <dbReference type="NCBI Taxonomy" id="2569760"/>
    <lineage>
        <taxon>Bacteria</taxon>
        <taxon>Bacillati</taxon>
        <taxon>Candidatus Sysuimicrobiota</taxon>
        <taxon>Candidatus Sysuimicrobiia</taxon>
        <taxon>Candidatus Sysuimicrobiales</taxon>
        <taxon>Candidatus Segetimicrobiaceae</taxon>
        <taxon>Candidatus Segetimicrobium</taxon>
    </lineage>
</organism>
<dbReference type="Gene3D" id="3.40.50.2000">
    <property type="entry name" value="Glycogen Phosphorylase B"/>
    <property type="match status" value="2"/>
</dbReference>
<evidence type="ECO:0000313" key="3">
    <source>
        <dbReference type="Proteomes" id="UP000318834"/>
    </source>
</evidence>
<dbReference type="CDD" id="cd03801">
    <property type="entry name" value="GT4_PimA-like"/>
    <property type="match status" value="1"/>
</dbReference>
<gene>
    <name evidence="2" type="ORF">E6H05_13770</name>
</gene>
<evidence type="ECO:0000313" key="2">
    <source>
        <dbReference type="EMBL" id="TMI70325.1"/>
    </source>
</evidence>
<dbReference type="Pfam" id="PF00534">
    <property type="entry name" value="Glycos_transf_1"/>
    <property type="match status" value="1"/>
</dbReference>
<comment type="caution">
    <text evidence="2">The sequence shown here is derived from an EMBL/GenBank/DDBJ whole genome shotgun (WGS) entry which is preliminary data.</text>
</comment>
<feature type="domain" description="Glycosyl transferase family 1" evidence="1">
    <location>
        <begin position="4"/>
        <end position="103"/>
    </location>
</feature>
<dbReference type="EMBL" id="VBAP01000152">
    <property type="protein sequence ID" value="TMI70325.1"/>
    <property type="molecule type" value="Genomic_DNA"/>
</dbReference>
<dbReference type="Proteomes" id="UP000318834">
    <property type="component" value="Unassembled WGS sequence"/>
</dbReference>
<dbReference type="GO" id="GO:0016757">
    <property type="term" value="F:glycosyltransferase activity"/>
    <property type="evidence" value="ECO:0007669"/>
    <property type="project" value="InterPro"/>
</dbReference>
<protein>
    <submittedName>
        <fullName evidence="2">Glycosyltransferase</fullName>
    </submittedName>
</protein>
<reference evidence="2 3" key="1">
    <citation type="journal article" date="2019" name="Nat. Microbiol.">
        <title>Mediterranean grassland soil C-N compound turnover is dependent on rainfall and depth, and is mediated by genomically divergent microorganisms.</title>
        <authorList>
            <person name="Diamond S."/>
            <person name="Andeer P.F."/>
            <person name="Li Z."/>
            <person name="Crits-Christoph A."/>
            <person name="Burstein D."/>
            <person name="Anantharaman K."/>
            <person name="Lane K.R."/>
            <person name="Thomas B.C."/>
            <person name="Pan C."/>
            <person name="Northen T.R."/>
            <person name="Banfield J.F."/>
        </authorList>
    </citation>
    <scope>NUCLEOTIDE SEQUENCE [LARGE SCALE GENOMIC DNA]</scope>
    <source>
        <strain evidence="2">NP_8</strain>
    </source>
</reference>
<dbReference type="SUPFAM" id="SSF53756">
    <property type="entry name" value="UDP-Glycosyltransferase/glycogen phosphorylase"/>
    <property type="match status" value="1"/>
</dbReference>
<evidence type="ECO:0000259" key="1">
    <source>
        <dbReference type="Pfam" id="PF00534"/>
    </source>
</evidence>
<accession>A0A537IGF9</accession>
<dbReference type="PANTHER" id="PTHR45947">
    <property type="entry name" value="SULFOQUINOVOSYL TRANSFERASE SQD2"/>
    <property type="match status" value="1"/>
</dbReference>
<dbReference type="PANTHER" id="PTHR45947:SF3">
    <property type="entry name" value="SULFOQUINOVOSYL TRANSFERASE SQD2"/>
    <property type="match status" value="1"/>
</dbReference>
<sequence length="124" mass="13100">AGALGVDVRFLGAMREVELVGAYNAATCVVHTRPDEVFALVLIEALACGRPVLAVAGGGTPELIGEAGVLVPPEDPRAFADQLQALLGDAGRREALGAEARRRAEERFTLERMVDDFEEALATL</sequence>
<dbReference type="AlphaFoldDB" id="A0A537IGF9"/>
<keyword evidence="2" id="KW-0808">Transferase</keyword>
<feature type="non-terminal residue" evidence="2">
    <location>
        <position position="1"/>
    </location>
</feature>
<dbReference type="InterPro" id="IPR001296">
    <property type="entry name" value="Glyco_trans_1"/>
</dbReference>
<name>A0A537IGF9_9BACT</name>
<proteinExistence type="predicted"/>
<dbReference type="InterPro" id="IPR050194">
    <property type="entry name" value="Glycosyltransferase_grp1"/>
</dbReference>